<dbReference type="InterPro" id="IPR002347">
    <property type="entry name" value="SDR_fam"/>
</dbReference>
<name>A0ABU0X9B8_9PSEU</name>
<keyword evidence="7" id="KW-1185">Reference proteome</keyword>
<dbReference type="Gene3D" id="3.40.50.720">
    <property type="entry name" value="NAD(P)-binding Rossmann-like Domain"/>
    <property type="match status" value="1"/>
</dbReference>
<dbReference type="EMBL" id="NSDM01000017">
    <property type="protein sequence ID" value="MDQ2588303.1"/>
    <property type="molecule type" value="Genomic_DNA"/>
</dbReference>
<protein>
    <submittedName>
        <fullName evidence="6">Short-chain dehydrogenase</fullName>
    </submittedName>
</protein>
<gene>
    <name evidence="6" type="ORF">CKY47_30935</name>
</gene>
<accession>A0ABU0X9B8</accession>
<dbReference type="SUPFAM" id="SSF51735">
    <property type="entry name" value="NAD(P)-binding Rossmann-fold domains"/>
    <property type="match status" value="1"/>
</dbReference>
<evidence type="ECO:0000256" key="4">
    <source>
        <dbReference type="SAM" id="MobiDB-lite"/>
    </source>
</evidence>
<dbReference type="PRINTS" id="PR00080">
    <property type="entry name" value="SDRFAMILY"/>
</dbReference>
<dbReference type="InterPro" id="IPR020904">
    <property type="entry name" value="Sc_DH/Rdtase_CS"/>
</dbReference>
<dbReference type="CDD" id="cd05233">
    <property type="entry name" value="SDR_c"/>
    <property type="match status" value="1"/>
</dbReference>
<feature type="region of interest" description="Disordered" evidence="4">
    <location>
        <begin position="188"/>
        <end position="209"/>
    </location>
</feature>
<evidence type="ECO:0000256" key="3">
    <source>
        <dbReference type="RuleBase" id="RU000363"/>
    </source>
</evidence>
<evidence type="ECO:0000256" key="1">
    <source>
        <dbReference type="ARBA" id="ARBA00006484"/>
    </source>
</evidence>
<evidence type="ECO:0000313" key="6">
    <source>
        <dbReference type="EMBL" id="MDQ2588303.1"/>
    </source>
</evidence>
<dbReference type="InterPro" id="IPR057326">
    <property type="entry name" value="KR_dom"/>
</dbReference>
<dbReference type="InterPro" id="IPR036291">
    <property type="entry name" value="NAD(P)-bd_dom_sf"/>
</dbReference>
<feature type="compositionally biased region" description="Basic and acidic residues" evidence="4">
    <location>
        <begin position="188"/>
        <end position="197"/>
    </location>
</feature>
<proteinExistence type="inferred from homology"/>
<dbReference type="PANTHER" id="PTHR44196">
    <property type="entry name" value="DEHYDROGENASE/REDUCTASE SDR FAMILY MEMBER 7B"/>
    <property type="match status" value="1"/>
</dbReference>
<dbReference type="SMART" id="SM00822">
    <property type="entry name" value="PKS_KR"/>
    <property type="match status" value="1"/>
</dbReference>
<organism evidence="6 7">
    <name type="scientific">Saccharothrix yanglingensis</name>
    <dbReference type="NCBI Taxonomy" id="659496"/>
    <lineage>
        <taxon>Bacteria</taxon>
        <taxon>Bacillati</taxon>
        <taxon>Actinomycetota</taxon>
        <taxon>Actinomycetes</taxon>
        <taxon>Pseudonocardiales</taxon>
        <taxon>Pseudonocardiaceae</taxon>
        <taxon>Saccharothrix</taxon>
    </lineage>
</organism>
<dbReference type="PANTHER" id="PTHR44196:SF1">
    <property type="entry name" value="DEHYDROGENASE_REDUCTASE SDR FAMILY MEMBER 7B"/>
    <property type="match status" value="1"/>
</dbReference>
<evidence type="ECO:0000313" key="7">
    <source>
        <dbReference type="Proteomes" id="UP001225605"/>
    </source>
</evidence>
<dbReference type="Pfam" id="PF00106">
    <property type="entry name" value="adh_short"/>
    <property type="match status" value="1"/>
</dbReference>
<comment type="similarity">
    <text evidence="1 3">Belongs to the short-chain dehydrogenases/reductases (SDR) family.</text>
</comment>
<feature type="domain" description="Ketoreductase" evidence="5">
    <location>
        <begin position="7"/>
        <end position="180"/>
    </location>
</feature>
<dbReference type="PROSITE" id="PS00061">
    <property type="entry name" value="ADH_SHORT"/>
    <property type="match status" value="1"/>
</dbReference>
<dbReference type="RefSeq" id="WP_306749952.1">
    <property type="nucleotide sequence ID" value="NZ_NSDM01000017.1"/>
</dbReference>
<sequence>MRSLRGRVVLVTGGSAGIGRATARRLVATGARVVACGRDQDRLDATAAEVPGLLTVRCDVTDADDRERLVRTAVERCGRVDALVNNAGRGAVGRLVDLDRATVEDLVAVNFTAVAEMTRLVLPHLPDRGGDVVMMSSVAAWAPLPPLSLYSATKAGVSGLTAALRREVPRGVRVHLLCPAPTSTEWLARDQQGRPDEAEAPGKVSAGAAPERVAAEVERCLTGRRSRTAAVPRWWGVTRLTSVPPLDRALDAVLTPLAPSLVRAVARYGRRL</sequence>
<keyword evidence="2" id="KW-0560">Oxidoreductase</keyword>
<dbReference type="Proteomes" id="UP001225605">
    <property type="component" value="Unassembled WGS sequence"/>
</dbReference>
<comment type="caution">
    <text evidence="6">The sequence shown here is derived from an EMBL/GenBank/DDBJ whole genome shotgun (WGS) entry which is preliminary data.</text>
</comment>
<dbReference type="PRINTS" id="PR00081">
    <property type="entry name" value="GDHRDH"/>
</dbReference>
<evidence type="ECO:0000259" key="5">
    <source>
        <dbReference type="SMART" id="SM00822"/>
    </source>
</evidence>
<reference evidence="6 7" key="1">
    <citation type="submission" date="2017-06" db="EMBL/GenBank/DDBJ databases">
        <title>Cultured bacterium strain Saccharothrix yanglingensis Hhs.015.</title>
        <authorList>
            <person name="Xia Y."/>
        </authorList>
    </citation>
    <scope>NUCLEOTIDE SEQUENCE [LARGE SCALE GENOMIC DNA]</scope>
    <source>
        <strain evidence="6 7">Hhs.015</strain>
    </source>
</reference>
<evidence type="ECO:0000256" key="2">
    <source>
        <dbReference type="ARBA" id="ARBA00023002"/>
    </source>
</evidence>